<dbReference type="GO" id="GO:0008270">
    <property type="term" value="F:zinc ion binding"/>
    <property type="evidence" value="ECO:0007669"/>
    <property type="project" value="UniProtKB-UniRule"/>
</dbReference>
<dbReference type="GO" id="GO:0005506">
    <property type="term" value="F:iron ion binding"/>
    <property type="evidence" value="ECO:0007669"/>
    <property type="project" value="UniProtKB-UniRule"/>
</dbReference>
<dbReference type="RefSeq" id="WP_090261189.1">
    <property type="nucleotide sequence ID" value="NZ_FOIR01000006.1"/>
</dbReference>
<dbReference type="HAMAP" id="MF_00372">
    <property type="entry name" value="HutI"/>
    <property type="match status" value="1"/>
</dbReference>
<comment type="function">
    <text evidence="7">Catalyzes the hydrolytic cleavage of the carbon-nitrogen bond in imidazolone-5-propanoate to yield N-formimidoyl-L-glutamate. It is the third step in the universal histidine degradation pathway.</text>
</comment>
<dbReference type="InterPro" id="IPR005920">
    <property type="entry name" value="HutI"/>
</dbReference>
<keyword evidence="4 7" id="KW-0369">Histidine metabolism</keyword>
<feature type="binding site" evidence="7">
    <location>
        <position position="248"/>
    </location>
    <ligand>
        <name>4-imidazolone-5-propanoate</name>
        <dbReference type="ChEBI" id="CHEBI:77893"/>
    </ligand>
</feature>
<comment type="similarity">
    <text evidence="7">Belongs to the metallo-dependent hydrolases superfamily. HutI family.</text>
</comment>
<feature type="binding site" evidence="7">
    <location>
        <position position="321"/>
    </location>
    <ligand>
        <name>N-formimidoyl-L-glutamate</name>
        <dbReference type="ChEBI" id="CHEBI:58928"/>
    </ligand>
</feature>
<dbReference type="GO" id="GO:0019557">
    <property type="term" value="P:L-histidine catabolic process to glutamate and formate"/>
    <property type="evidence" value="ECO:0007669"/>
    <property type="project" value="UniProtKB-UniPathway"/>
</dbReference>
<dbReference type="InterPro" id="IPR011059">
    <property type="entry name" value="Metal-dep_hydrolase_composite"/>
</dbReference>
<dbReference type="STRING" id="1267423.SAMN05216290_3992"/>
<organism evidence="9 10">
    <name type="scientific">Roseivirga pacifica</name>
    <dbReference type="NCBI Taxonomy" id="1267423"/>
    <lineage>
        <taxon>Bacteria</taxon>
        <taxon>Pseudomonadati</taxon>
        <taxon>Bacteroidota</taxon>
        <taxon>Cytophagia</taxon>
        <taxon>Cytophagales</taxon>
        <taxon>Roseivirgaceae</taxon>
        <taxon>Roseivirga</taxon>
    </lineage>
</organism>
<keyword evidence="2 7" id="KW-0479">Metal-binding</keyword>
<dbReference type="GO" id="GO:0019556">
    <property type="term" value="P:L-histidine catabolic process to glutamate and formamide"/>
    <property type="evidence" value="ECO:0007669"/>
    <property type="project" value="UniProtKB-UniRule"/>
</dbReference>
<keyword evidence="5 7" id="KW-0862">Zinc</keyword>
<dbReference type="SUPFAM" id="SSF51338">
    <property type="entry name" value="Composite domain of metallo-dependent hydrolases"/>
    <property type="match status" value="1"/>
</dbReference>
<feature type="binding site" evidence="7">
    <location>
        <position position="324"/>
    </location>
    <ligand>
        <name>4-imidazolone-5-propanoate</name>
        <dbReference type="ChEBI" id="CHEBI:77893"/>
    </ligand>
</feature>
<dbReference type="Pfam" id="PF01979">
    <property type="entry name" value="Amidohydro_1"/>
    <property type="match status" value="1"/>
</dbReference>
<comment type="pathway">
    <text evidence="7">Amino-acid degradation; L-histidine degradation into L-glutamate; N-formimidoyl-L-glutamate from L-histidine: step 3/3.</text>
</comment>
<evidence type="ECO:0000256" key="4">
    <source>
        <dbReference type="ARBA" id="ARBA00022808"/>
    </source>
</evidence>
<protein>
    <recommendedName>
        <fullName evidence="1 7">Imidazolonepropionase</fullName>
        <ecNumber evidence="1 7">3.5.2.7</ecNumber>
    </recommendedName>
    <alternativeName>
        <fullName evidence="7">Imidazolone-5-propionate hydrolase</fullName>
    </alternativeName>
</protein>
<dbReference type="InterPro" id="IPR006680">
    <property type="entry name" value="Amidohydro-rel"/>
</dbReference>
<gene>
    <name evidence="7" type="primary">hutI</name>
    <name evidence="9" type="ORF">SAMN05216290_3992</name>
</gene>
<feature type="binding site" evidence="7">
    <location>
        <position position="319"/>
    </location>
    <ligand>
        <name>Zn(2+)</name>
        <dbReference type="ChEBI" id="CHEBI:29105"/>
    </ligand>
</feature>
<comment type="catalytic activity">
    <reaction evidence="7">
        <text>4-imidazolone-5-propanoate + H2O = N-formimidoyl-L-glutamate</text>
        <dbReference type="Rhea" id="RHEA:23660"/>
        <dbReference type="ChEBI" id="CHEBI:15377"/>
        <dbReference type="ChEBI" id="CHEBI:58928"/>
        <dbReference type="ChEBI" id="CHEBI:77893"/>
        <dbReference type="EC" id="3.5.2.7"/>
    </reaction>
</comment>
<name>A0A1I0RR16_9BACT</name>
<evidence type="ECO:0000256" key="3">
    <source>
        <dbReference type="ARBA" id="ARBA00022801"/>
    </source>
</evidence>
<feature type="binding site" evidence="7">
    <location>
        <position position="245"/>
    </location>
    <ligand>
        <name>Zn(2+)</name>
        <dbReference type="ChEBI" id="CHEBI:29105"/>
    </ligand>
</feature>
<keyword evidence="6 7" id="KW-0408">Iron</keyword>
<keyword evidence="3 7" id="KW-0378">Hydrolase</keyword>
<feature type="binding site" evidence="7">
    <location>
        <position position="319"/>
    </location>
    <ligand>
        <name>Fe(3+)</name>
        <dbReference type="ChEBI" id="CHEBI:29034"/>
    </ligand>
</feature>
<dbReference type="Gene3D" id="2.30.40.10">
    <property type="entry name" value="Urease, subunit C, domain 1"/>
    <property type="match status" value="1"/>
</dbReference>
<feature type="binding site" evidence="7">
    <location>
        <position position="87"/>
    </location>
    <ligand>
        <name>4-imidazolone-5-propanoate</name>
        <dbReference type="ChEBI" id="CHEBI:77893"/>
    </ligand>
</feature>
<accession>A0A1I0RR16</accession>
<dbReference type="GO" id="GO:0050480">
    <property type="term" value="F:imidazolonepropionase activity"/>
    <property type="evidence" value="ECO:0007669"/>
    <property type="project" value="UniProtKB-UniRule"/>
</dbReference>
<dbReference type="Gene3D" id="3.20.20.140">
    <property type="entry name" value="Metal-dependent hydrolases"/>
    <property type="match status" value="1"/>
</dbReference>
<dbReference type="NCBIfam" id="TIGR01224">
    <property type="entry name" value="hutI"/>
    <property type="match status" value="1"/>
</dbReference>
<feature type="binding site" evidence="7">
    <location>
        <position position="78"/>
    </location>
    <ligand>
        <name>Zn(2+)</name>
        <dbReference type="ChEBI" id="CHEBI:29105"/>
    </ligand>
</feature>
<dbReference type="OrthoDB" id="9776455at2"/>
<dbReference type="PANTHER" id="PTHR42752:SF1">
    <property type="entry name" value="IMIDAZOLONEPROPIONASE-RELATED"/>
    <property type="match status" value="1"/>
</dbReference>
<feature type="binding site" evidence="7">
    <location>
        <position position="78"/>
    </location>
    <ligand>
        <name>Fe(3+)</name>
        <dbReference type="ChEBI" id="CHEBI:29034"/>
    </ligand>
</feature>
<feature type="domain" description="Amidohydrolase-related" evidence="8">
    <location>
        <begin position="69"/>
        <end position="406"/>
    </location>
</feature>
<feature type="binding site" evidence="7">
    <location>
        <position position="80"/>
    </location>
    <ligand>
        <name>Fe(3+)</name>
        <dbReference type="ChEBI" id="CHEBI:29034"/>
    </ligand>
</feature>
<dbReference type="SUPFAM" id="SSF51556">
    <property type="entry name" value="Metallo-dependent hydrolases"/>
    <property type="match status" value="1"/>
</dbReference>
<dbReference type="GeneID" id="99988657"/>
<dbReference type="UniPathway" id="UPA00379">
    <property type="reaction ID" value="UER00551"/>
</dbReference>
<sequence>MQKSFINIGKLYQVRAEGTNLLRGPIMADVPFLENAWMTVKDGLIEDFGKMEDFVPSENEETVDVKGCIITPTFVDSHTHLVFAQDRDEEFVMKIKGMDYQSIAQAGGGILNSAKKLQETPLEILVERASARLNEAIKAGTGAIEIKSGYGLTTTAELKMLKVIAHLKQDFKIPIKATFLGAHAFPTEDKERYMQTIIQEMLPEIFSNQLADYIDCFCEKGYYSVDQMRTILEAGQKFDLKPKVHVNQFNAIGGIENAIEFGALSVDHLEVLPDEEITLLKDSDTLPVALPGCSFYLNIPFAPGRKMIDNGLPLVLASDFNPGSAPSFNMSTINSLACIRMKLLPQEAFNATTFNAAFALELENEVGSITKGKRANFIIGKKDKTLNSISYNFGVNWIDKVYLNGEEF</sequence>
<feature type="binding site" evidence="7">
    <location>
        <position position="183"/>
    </location>
    <ligand>
        <name>4-imidazolone-5-propanoate</name>
        <dbReference type="ChEBI" id="CHEBI:77893"/>
    </ligand>
</feature>
<reference evidence="10" key="1">
    <citation type="submission" date="2016-10" db="EMBL/GenBank/DDBJ databases">
        <authorList>
            <person name="Varghese N."/>
            <person name="Submissions S."/>
        </authorList>
    </citation>
    <scope>NUCLEOTIDE SEQUENCE [LARGE SCALE GENOMIC DNA]</scope>
    <source>
        <strain evidence="10">CGMCC 1.12402</strain>
    </source>
</reference>
<dbReference type="GO" id="GO:0005737">
    <property type="term" value="C:cytoplasm"/>
    <property type="evidence" value="ECO:0007669"/>
    <property type="project" value="UniProtKB-SubCell"/>
</dbReference>
<evidence type="ECO:0000256" key="7">
    <source>
        <dbReference type="HAMAP-Rule" id="MF_00372"/>
    </source>
</evidence>
<comment type="subcellular location">
    <subcellularLocation>
        <location evidence="7">Cytoplasm</location>
    </subcellularLocation>
</comment>
<feature type="binding site" evidence="7">
    <location>
        <position position="150"/>
    </location>
    <ligand>
        <name>N-formimidoyl-L-glutamate</name>
        <dbReference type="ChEBI" id="CHEBI:58928"/>
    </ligand>
</feature>
<comment type="cofactor">
    <cofactor evidence="7">
        <name>Zn(2+)</name>
        <dbReference type="ChEBI" id="CHEBI:29105"/>
    </cofactor>
    <cofactor evidence="7">
        <name>Fe(3+)</name>
        <dbReference type="ChEBI" id="CHEBI:29034"/>
    </cofactor>
    <text evidence="7">Binds 1 zinc or iron ion per subunit.</text>
</comment>
<evidence type="ECO:0000256" key="2">
    <source>
        <dbReference type="ARBA" id="ARBA00022723"/>
    </source>
</evidence>
<keyword evidence="10" id="KW-1185">Reference proteome</keyword>
<dbReference type="InterPro" id="IPR032466">
    <property type="entry name" value="Metal_Hydrolase"/>
</dbReference>
<evidence type="ECO:0000256" key="1">
    <source>
        <dbReference type="ARBA" id="ARBA00012864"/>
    </source>
</evidence>
<dbReference type="Proteomes" id="UP000199437">
    <property type="component" value="Unassembled WGS sequence"/>
</dbReference>
<feature type="binding site" evidence="7">
    <location>
        <position position="150"/>
    </location>
    <ligand>
        <name>4-imidazolone-5-propanoate</name>
        <dbReference type="ChEBI" id="CHEBI:77893"/>
    </ligand>
</feature>
<evidence type="ECO:0000256" key="6">
    <source>
        <dbReference type="ARBA" id="ARBA00023004"/>
    </source>
</evidence>
<dbReference type="PANTHER" id="PTHR42752">
    <property type="entry name" value="IMIDAZOLONEPROPIONASE"/>
    <property type="match status" value="1"/>
</dbReference>
<evidence type="ECO:0000313" key="9">
    <source>
        <dbReference type="EMBL" id="SEW43824.1"/>
    </source>
</evidence>
<dbReference type="EC" id="3.5.2.7" evidence="1 7"/>
<keyword evidence="7" id="KW-0963">Cytoplasm</keyword>
<dbReference type="AlphaFoldDB" id="A0A1I0RR16"/>
<dbReference type="EMBL" id="FOIR01000006">
    <property type="protein sequence ID" value="SEW43824.1"/>
    <property type="molecule type" value="Genomic_DNA"/>
</dbReference>
<feature type="binding site" evidence="7">
    <location>
        <position position="323"/>
    </location>
    <ligand>
        <name>N-formimidoyl-L-glutamate</name>
        <dbReference type="ChEBI" id="CHEBI:58928"/>
    </ligand>
</feature>
<evidence type="ECO:0000313" key="10">
    <source>
        <dbReference type="Proteomes" id="UP000199437"/>
    </source>
</evidence>
<feature type="binding site" evidence="7">
    <location>
        <position position="80"/>
    </location>
    <ligand>
        <name>Zn(2+)</name>
        <dbReference type="ChEBI" id="CHEBI:29105"/>
    </ligand>
</feature>
<evidence type="ECO:0000259" key="8">
    <source>
        <dbReference type="Pfam" id="PF01979"/>
    </source>
</evidence>
<feature type="binding site" evidence="7">
    <location>
        <position position="245"/>
    </location>
    <ligand>
        <name>Fe(3+)</name>
        <dbReference type="ChEBI" id="CHEBI:29034"/>
    </ligand>
</feature>
<proteinExistence type="inferred from homology"/>
<evidence type="ECO:0000256" key="5">
    <source>
        <dbReference type="ARBA" id="ARBA00022833"/>
    </source>
</evidence>